<dbReference type="HOGENOM" id="CLU_1329545_0_0_4"/>
<evidence type="ECO:0000313" key="2">
    <source>
        <dbReference type="EMBL" id="ACV37704.1"/>
    </source>
</evidence>
<dbReference type="EMBL" id="CP001716">
    <property type="protein sequence ID" value="ACV37704.1"/>
    <property type="molecule type" value="Genomic_DNA"/>
</dbReference>
<keyword evidence="2" id="KW-0614">Plasmid</keyword>
<geneLocation type="plasmid" evidence="2">
    <name>pAph01</name>
</geneLocation>
<accession>C7RVP4</accession>
<feature type="compositionally biased region" description="Polar residues" evidence="1">
    <location>
        <begin position="183"/>
        <end position="194"/>
    </location>
</feature>
<evidence type="ECO:0000256" key="1">
    <source>
        <dbReference type="SAM" id="MobiDB-lite"/>
    </source>
</evidence>
<reference evidence="2" key="2">
    <citation type="submission" date="2009-09" db="EMBL/GenBank/DDBJ databases">
        <title>Complete sequence of plasmid1 of Candidatus Accumulibacter phosphatis clade IIA str. UW-1.</title>
        <authorList>
            <consortium name="US DOE Joint Genome Institute"/>
            <person name="Martin H.G."/>
            <person name="Ivanova N."/>
            <person name="Kunin V."/>
            <person name="Warnecke F."/>
            <person name="Barry K."/>
            <person name="He S."/>
            <person name="Salamov A."/>
            <person name="Szeto E."/>
            <person name="Dalin E."/>
            <person name="Pangilinan J.L."/>
            <person name="Lapidus A."/>
            <person name="Lowry S."/>
            <person name="Kyrpides N.C."/>
            <person name="McMahon K.D."/>
            <person name="Hugenholtz P."/>
        </authorList>
    </citation>
    <scope>NUCLEOTIDE SEQUENCE [LARGE SCALE GENOMIC DNA]</scope>
    <source>
        <strain evidence="2">UW-1</strain>
        <plasmid evidence="2">pAph01</plasmid>
        <plasmid>UW-1</plasmid>
    </source>
</reference>
<feature type="region of interest" description="Disordered" evidence="1">
    <location>
        <begin position="160"/>
        <end position="206"/>
    </location>
</feature>
<reference evidence="2" key="1">
    <citation type="submission" date="2009-08" db="EMBL/GenBank/DDBJ databases">
        <authorList>
            <consortium name="US DOE Joint Genome Institute"/>
            <person name="Lucas S."/>
            <person name="Copeland A."/>
            <person name="Lapidus A."/>
            <person name="Glavina del Rio T."/>
            <person name="Dalin E."/>
            <person name="Tice H."/>
            <person name="Bruce D."/>
            <person name="Barry K."/>
            <person name="Pitluck S."/>
            <person name="Lowry S."/>
            <person name="Larimer F."/>
            <person name="Land M."/>
            <person name="Hauser L."/>
            <person name="Kyrpides N."/>
            <person name="Ivanova N."/>
            <person name="McMahon K.D."/>
            <person name="Hugenholtz P."/>
        </authorList>
    </citation>
    <scope>NUCLEOTIDE SEQUENCE</scope>
    <source>
        <strain evidence="2">UW-1</strain>
        <plasmid evidence="2">pAph01</plasmid>
    </source>
</reference>
<proteinExistence type="predicted"/>
<feature type="compositionally biased region" description="Basic and acidic residues" evidence="1">
    <location>
        <begin position="196"/>
        <end position="206"/>
    </location>
</feature>
<sequence length="206" mass="22433">MPTPTSLNCHAPWKTCSNTHRDGTTHWQPRLRARSTSIVTRRTASRRCWRRWGVCNALYTPRAGQAVESSVLPVSPLARPSASHPLPRSLHWKQQEQGLDVWVRFRPITAGQVFCPNDSNAAVAVVQPGVRRAQVTYELGAVGVGRPRRKFMSGCVASAARPPSCVSSCGAKGARPSPLQTPPAAQQHRSTPAHQQGEHRNAAASN</sequence>
<organism evidence="2">
    <name type="scientific">Accumulibacter regalis</name>
    <dbReference type="NCBI Taxonomy" id="522306"/>
    <lineage>
        <taxon>Bacteria</taxon>
        <taxon>Pseudomonadati</taxon>
        <taxon>Pseudomonadota</taxon>
        <taxon>Betaproteobacteria</taxon>
        <taxon>Candidatus Accumulibacter</taxon>
    </lineage>
</organism>
<dbReference type="AlphaFoldDB" id="C7RVP4"/>
<dbReference type="KEGG" id="app:CAP2UW1_4570"/>
<protein>
    <submittedName>
        <fullName evidence="2">Uncharacterized protein</fullName>
    </submittedName>
</protein>
<name>C7RVP4_ACCRE</name>
<gene>
    <name evidence="2" type="ordered locus">CAP2UW1_4570</name>
</gene>